<dbReference type="STRING" id="1051890.A0A3N4LD57"/>
<evidence type="ECO:0000259" key="3">
    <source>
        <dbReference type="Pfam" id="PF21117"/>
    </source>
</evidence>
<sequence>MAGRGAYFKAKYGRGGWGRGLSEPQADRGPNPIMQARSDVQLGTSSQLEQILNRINNKPYGAYKDLMGRYSFPEVAEHPSFILSAEHIQVDAFASPSRFRAIILMSRTEFPEEIYCTRTRKIALCDYITRHAHALIKKGHWDRASGGKEWSGAKGGNFTINAPSQQVLERNSCLISKDDKGLRMLELRFTVGLPAAGRTILGDQAAQILTVKLPQLVKETMLWKSLDEAHLMAHIKSVEDQEVLRDNLEGMGLIAFVGNGSVLPRASGVSALPMTGPGVVRFKTPPSLEVTIETPNRGAVTGMGIPKGITVLSGGGFHGKSTLLEAIELGIYNHVRGDGRETVVTNDAVKIRAEDGRAVVSTDITPFIGMLPGGKTTNEFTSEDASGSTSMAANIQEALELGAKTLLLDEDSCATNLLIRDQRMQALIQAEPITPLVAKAQALYEDHDVSTMIVIGGCGDYLSIANIVIGMEDYLPYDLTPKAQTIVSTYPIDVSPHATYGTIPNRIPHLPPFHTAQKGPMARDTRVISTPITPDIEIGGIEQFVEVGQVRACAEALRYIARGVERGVAVGGVNKKNLTMGEWRAVLEEVMEKQGIDALNTQGLVTGDMVSVRGVEIMAVVNRVRGLKAKRSQVWRKSDGHS</sequence>
<evidence type="ECO:0000313" key="4">
    <source>
        <dbReference type="EMBL" id="RPB20636.1"/>
    </source>
</evidence>
<dbReference type="OrthoDB" id="189459at2759"/>
<dbReference type="Pfam" id="PF21117">
    <property type="entry name" value="MRB1590_C"/>
    <property type="match status" value="1"/>
</dbReference>
<dbReference type="EMBL" id="ML121569">
    <property type="protein sequence ID" value="RPB20636.1"/>
    <property type="molecule type" value="Genomic_DNA"/>
</dbReference>
<keyword evidence="5" id="KW-1185">Reference proteome</keyword>
<organism evidence="4 5">
    <name type="scientific">Terfezia boudieri ATCC MYA-4762</name>
    <dbReference type="NCBI Taxonomy" id="1051890"/>
    <lineage>
        <taxon>Eukaryota</taxon>
        <taxon>Fungi</taxon>
        <taxon>Dikarya</taxon>
        <taxon>Ascomycota</taxon>
        <taxon>Pezizomycotina</taxon>
        <taxon>Pezizomycetes</taxon>
        <taxon>Pezizales</taxon>
        <taxon>Pezizaceae</taxon>
        <taxon>Terfezia</taxon>
    </lineage>
</organism>
<dbReference type="InParanoid" id="A0A3N4LD57"/>
<feature type="domain" description="ATPase of the ABC class N-terminal" evidence="2">
    <location>
        <begin position="46"/>
        <end position="222"/>
    </location>
</feature>
<protein>
    <submittedName>
        <fullName evidence="4">Uncharacterized protein</fullName>
    </submittedName>
</protein>
<accession>A0A3N4LD57</accession>
<proteinExistence type="predicted"/>
<dbReference type="InterPro" id="IPR046834">
    <property type="entry name" value="ABC_ATPase_C"/>
</dbReference>
<name>A0A3N4LD57_9PEZI</name>
<dbReference type="PANTHER" id="PTHR38149">
    <property type="entry name" value="ATPASE"/>
    <property type="match status" value="1"/>
</dbReference>
<dbReference type="InterPro" id="IPR049069">
    <property type="entry name" value="MRB1590-like_C"/>
</dbReference>
<dbReference type="Pfam" id="PF09818">
    <property type="entry name" value="ABC_ATPase"/>
    <property type="match status" value="1"/>
</dbReference>
<dbReference type="PANTHER" id="PTHR38149:SF1">
    <property type="entry name" value="ATPASE"/>
    <property type="match status" value="1"/>
</dbReference>
<evidence type="ECO:0000313" key="5">
    <source>
        <dbReference type="Proteomes" id="UP000267821"/>
    </source>
</evidence>
<dbReference type="InterPro" id="IPR019195">
    <property type="entry name" value="ABC_ATPase_put"/>
</dbReference>
<dbReference type="InterPro" id="IPR046833">
    <property type="entry name" value="ABC_N"/>
</dbReference>
<dbReference type="Pfam" id="PF20446">
    <property type="entry name" value="ABC_N"/>
    <property type="match status" value="1"/>
</dbReference>
<feature type="domain" description="MRB1590-like C-terminal" evidence="3">
    <location>
        <begin position="535"/>
        <end position="629"/>
    </location>
</feature>
<feature type="domain" description="ATPase of the ABC class C-terminal" evidence="1">
    <location>
        <begin position="228"/>
        <end position="492"/>
    </location>
</feature>
<reference evidence="4 5" key="1">
    <citation type="journal article" date="2018" name="Nat. Ecol. Evol.">
        <title>Pezizomycetes genomes reveal the molecular basis of ectomycorrhizal truffle lifestyle.</title>
        <authorList>
            <person name="Murat C."/>
            <person name="Payen T."/>
            <person name="Noel B."/>
            <person name="Kuo A."/>
            <person name="Morin E."/>
            <person name="Chen J."/>
            <person name="Kohler A."/>
            <person name="Krizsan K."/>
            <person name="Balestrini R."/>
            <person name="Da Silva C."/>
            <person name="Montanini B."/>
            <person name="Hainaut M."/>
            <person name="Levati E."/>
            <person name="Barry K.W."/>
            <person name="Belfiori B."/>
            <person name="Cichocki N."/>
            <person name="Clum A."/>
            <person name="Dockter R.B."/>
            <person name="Fauchery L."/>
            <person name="Guy J."/>
            <person name="Iotti M."/>
            <person name="Le Tacon F."/>
            <person name="Lindquist E.A."/>
            <person name="Lipzen A."/>
            <person name="Malagnac F."/>
            <person name="Mello A."/>
            <person name="Molinier V."/>
            <person name="Miyauchi S."/>
            <person name="Poulain J."/>
            <person name="Riccioni C."/>
            <person name="Rubini A."/>
            <person name="Sitrit Y."/>
            <person name="Splivallo R."/>
            <person name="Traeger S."/>
            <person name="Wang M."/>
            <person name="Zifcakova L."/>
            <person name="Wipf D."/>
            <person name="Zambonelli A."/>
            <person name="Paolocci F."/>
            <person name="Nowrousian M."/>
            <person name="Ottonello S."/>
            <person name="Baldrian P."/>
            <person name="Spatafora J.W."/>
            <person name="Henrissat B."/>
            <person name="Nagy L.G."/>
            <person name="Aury J.M."/>
            <person name="Wincker P."/>
            <person name="Grigoriev I.V."/>
            <person name="Bonfante P."/>
            <person name="Martin F.M."/>
        </authorList>
    </citation>
    <scope>NUCLEOTIDE SEQUENCE [LARGE SCALE GENOMIC DNA]</scope>
    <source>
        <strain evidence="4 5">ATCC MYA-4762</strain>
    </source>
</reference>
<dbReference type="AlphaFoldDB" id="A0A3N4LD57"/>
<evidence type="ECO:0000259" key="1">
    <source>
        <dbReference type="Pfam" id="PF09818"/>
    </source>
</evidence>
<gene>
    <name evidence="4" type="ORF">L211DRAFT_841564</name>
</gene>
<evidence type="ECO:0000259" key="2">
    <source>
        <dbReference type="Pfam" id="PF20446"/>
    </source>
</evidence>
<dbReference type="Proteomes" id="UP000267821">
    <property type="component" value="Unassembled WGS sequence"/>
</dbReference>